<name>A0A418WML5_9SPHN</name>
<dbReference type="EMBL" id="QYUM01000003">
    <property type="protein sequence ID" value="RJF91241.1"/>
    <property type="molecule type" value="Genomic_DNA"/>
</dbReference>
<dbReference type="SUPFAM" id="SSF56425">
    <property type="entry name" value="Succinate dehydrogenase/fumarate reductase flavoprotein, catalytic domain"/>
    <property type="match status" value="1"/>
</dbReference>
<dbReference type="GO" id="GO:0016491">
    <property type="term" value="F:oxidoreductase activity"/>
    <property type="evidence" value="ECO:0007669"/>
    <property type="project" value="UniProtKB-KW"/>
</dbReference>
<keyword evidence="7" id="KW-1185">Reference proteome</keyword>
<dbReference type="OrthoDB" id="3178130at2"/>
<evidence type="ECO:0000256" key="4">
    <source>
        <dbReference type="ARBA" id="ARBA00023002"/>
    </source>
</evidence>
<dbReference type="InterPro" id="IPR050315">
    <property type="entry name" value="FAD-oxidoreductase_2"/>
</dbReference>
<gene>
    <name evidence="6" type="ORF">D3876_14115</name>
</gene>
<dbReference type="InterPro" id="IPR036188">
    <property type="entry name" value="FAD/NAD-bd_sf"/>
</dbReference>
<evidence type="ECO:0000256" key="1">
    <source>
        <dbReference type="ARBA" id="ARBA00001974"/>
    </source>
</evidence>
<dbReference type="Proteomes" id="UP000286100">
    <property type="component" value="Unassembled WGS sequence"/>
</dbReference>
<keyword evidence="3" id="KW-0274">FAD</keyword>
<dbReference type="InterPro" id="IPR003953">
    <property type="entry name" value="FAD-dep_OxRdtase_2_FAD-bd"/>
</dbReference>
<evidence type="ECO:0000256" key="2">
    <source>
        <dbReference type="ARBA" id="ARBA00022630"/>
    </source>
</evidence>
<sequence>MSDIFDVVVIGSGAAGAAAALRAAELGLSVLIVEKAHKFGGTSATSGGVMWIPNHGLDGDRGDSREAALEYLESVIQSPVNVERLRAYVDNAPEMLRFLKKTGVPVMAAAWPDYFPEKPGARSDRSVIAPTFDGRELGDGCYPLMREQYNRFKLFHRYAMDLTETFALMMRSRGWQFTVARMITRYWTDLSTRRASHRDRRFTQGAALMGAVYKQVFARGVELRMETRLEEVNVDKSGTVTGVTVSNHGRRYAINARRGVVLAAGGFEWNQELRDRFYSVPGLSRHSSTPEDANRGEALIAAEKIGASVEHTGQGWWIPTMTLPMPKASNFHEIHQAAFDVGRPYSVCVNRNGVRFVDEATGYDSFGQAMVDDHLKTGANMPCWLIFDAKFRNKFSAGGLMPSVHTPDWRVPGDWWDHYIYRADTIEALAARINLPVEPLTETVRKMNDYARTGVDPEFGRGGNVYDQFFGDPTCTPNPNLGPIDKAPFYAVPINNGDLGTKGGLRCDARARVLDGKGNPIPNLYAAGNCSASPFGDCYPGAGGTIGPAMTFGFVAANDIAERTGNQRGRQHNLLEENA</sequence>
<reference evidence="6 7" key="1">
    <citation type="submission" date="2018-09" db="EMBL/GenBank/DDBJ databases">
        <authorList>
            <person name="Zhu H."/>
        </authorList>
    </citation>
    <scope>NUCLEOTIDE SEQUENCE [LARGE SCALE GENOMIC DNA]</scope>
    <source>
        <strain evidence="6 7">K2R01-6</strain>
    </source>
</reference>
<dbReference type="RefSeq" id="WP_119763158.1">
    <property type="nucleotide sequence ID" value="NZ_QYUM01000003.1"/>
</dbReference>
<keyword evidence="2" id="KW-0285">Flavoprotein</keyword>
<dbReference type="AlphaFoldDB" id="A0A418WML5"/>
<evidence type="ECO:0000256" key="3">
    <source>
        <dbReference type="ARBA" id="ARBA00022827"/>
    </source>
</evidence>
<protein>
    <submittedName>
        <fullName evidence="6">FAD-dependent oxidoreductase</fullName>
    </submittedName>
</protein>
<dbReference type="PANTHER" id="PTHR43400:SF10">
    <property type="entry name" value="3-OXOSTEROID 1-DEHYDROGENASE"/>
    <property type="match status" value="1"/>
</dbReference>
<accession>A0A418WML5</accession>
<dbReference type="InterPro" id="IPR027477">
    <property type="entry name" value="Succ_DH/fumarate_Rdtase_cat_sf"/>
</dbReference>
<organism evidence="6 7">
    <name type="scientific">Sphingomonas cavernae</name>
    <dbReference type="NCBI Taxonomy" id="2320861"/>
    <lineage>
        <taxon>Bacteria</taxon>
        <taxon>Pseudomonadati</taxon>
        <taxon>Pseudomonadota</taxon>
        <taxon>Alphaproteobacteria</taxon>
        <taxon>Sphingomonadales</taxon>
        <taxon>Sphingomonadaceae</taxon>
        <taxon>Sphingomonas</taxon>
    </lineage>
</organism>
<dbReference type="GO" id="GO:0008202">
    <property type="term" value="P:steroid metabolic process"/>
    <property type="evidence" value="ECO:0007669"/>
    <property type="project" value="UniProtKB-ARBA"/>
</dbReference>
<evidence type="ECO:0000313" key="6">
    <source>
        <dbReference type="EMBL" id="RJF91241.1"/>
    </source>
</evidence>
<proteinExistence type="predicted"/>
<dbReference type="SUPFAM" id="SSF51905">
    <property type="entry name" value="FAD/NAD(P)-binding domain"/>
    <property type="match status" value="1"/>
</dbReference>
<feature type="domain" description="FAD-dependent oxidoreductase 2 FAD-binding" evidence="5">
    <location>
        <begin position="6"/>
        <end position="545"/>
    </location>
</feature>
<dbReference type="Gene3D" id="3.90.700.10">
    <property type="entry name" value="Succinate dehydrogenase/fumarate reductase flavoprotein, catalytic domain"/>
    <property type="match status" value="1"/>
</dbReference>
<comment type="cofactor">
    <cofactor evidence="1">
        <name>FAD</name>
        <dbReference type="ChEBI" id="CHEBI:57692"/>
    </cofactor>
</comment>
<dbReference type="Pfam" id="PF00890">
    <property type="entry name" value="FAD_binding_2"/>
    <property type="match status" value="1"/>
</dbReference>
<keyword evidence="4" id="KW-0560">Oxidoreductase</keyword>
<dbReference type="PANTHER" id="PTHR43400">
    <property type="entry name" value="FUMARATE REDUCTASE"/>
    <property type="match status" value="1"/>
</dbReference>
<evidence type="ECO:0000259" key="5">
    <source>
        <dbReference type="Pfam" id="PF00890"/>
    </source>
</evidence>
<evidence type="ECO:0000313" key="7">
    <source>
        <dbReference type="Proteomes" id="UP000286100"/>
    </source>
</evidence>
<comment type="caution">
    <text evidence="6">The sequence shown here is derived from an EMBL/GenBank/DDBJ whole genome shotgun (WGS) entry which is preliminary data.</text>
</comment>
<dbReference type="Gene3D" id="3.50.50.60">
    <property type="entry name" value="FAD/NAD(P)-binding domain"/>
    <property type="match status" value="2"/>
</dbReference>